<gene>
    <name evidence="2" type="ORF">EUGRSUZ_I01307</name>
</gene>
<name>A0A059AN45_EUCGR</name>
<accession>A0A059AN45</accession>
<sequence>MIFIGESLKEVSRTSLDVTRVHPRCRQGVICKSFSCANLFRKKNLYFSLINSFVVLIHMYLFRCGAGFG</sequence>
<evidence type="ECO:0000256" key="1">
    <source>
        <dbReference type="SAM" id="Phobius"/>
    </source>
</evidence>
<keyword evidence="1" id="KW-1133">Transmembrane helix</keyword>
<evidence type="ECO:0000313" key="2">
    <source>
        <dbReference type="EMBL" id="KCW55397.1"/>
    </source>
</evidence>
<dbReference type="Gramene" id="KCW55397">
    <property type="protein sequence ID" value="KCW55397"/>
    <property type="gene ID" value="EUGRSUZ_I01307"/>
</dbReference>
<feature type="transmembrane region" description="Helical" evidence="1">
    <location>
        <begin position="45"/>
        <end position="62"/>
    </location>
</feature>
<organism evidence="2">
    <name type="scientific">Eucalyptus grandis</name>
    <name type="common">Flooded gum</name>
    <dbReference type="NCBI Taxonomy" id="71139"/>
    <lineage>
        <taxon>Eukaryota</taxon>
        <taxon>Viridiplantae</taxon>
        <taxon>Streptophyta</taxon>
        <taxon>Embryophyta</taxon>
        <taxon>Tracheophyta</taxon>
        <taxon>Spermatophyta</taxon>
        <taxon>Magnoliopsida</taxon>
        <taxon>eudicotyledons</taxon>
        <taxon>Gunneridae</taxon>
        <taxon>Pentapetalae</taxon>
        <taxon>rosids</taxon>
        <taxon>malvids</taxon>
        <taxon>Myrtales</taxon>
        <taxon>Myrtaceae</taxon>
        <taxon>Myrtoideae</taxon>
        <taxon>Eucalypteae</taxon>
        <taxon>Eucalyptus</taxon>
    </lineage>
</organism>
<reference evidence="2" key="1">
    <citation type="submission" date="2013-07" db="EMBL/GenBank/DDBJ databases">
        <title>The genome of Eucalyptus grandis.</title>
        <authorList>
            <person name="Schmutz J."/>
            <person name="Hayes R."/>
            <person name="Myburg A."/>
            <person name="Tuskan G."/>
            <person name="Grattapaglia D."/>
            <person name="Rokhsar D.S."/>
        </authorList>
    </citation>
    <scope>NUCLEOTIDE SEQUENCE</scope>
    <source>
        <tissue evidence="2">Leaf extractions</tissue>
    </source>
</reference>
<proteinExistence type="predicted"/>
<dbReference type="EMBL" id="KK198761">
    <property type="protein sequence ID" value="KCW55397.1"/>
    <property type="molecule type" value="Genomic_DNA"/>
</dbReference>
<dbReference type="InParanoid" id="A0A059AN45"/>
<keyword evidence="1" id="KW-0812">Transmembrane</keyword>
<keyword evidence="1" id="KW-0472">Membrane</keyword>
<protein>
    <submittedName>
        <fullName evidence="2">Uncharacterized protein</fullName>
    </submittedName>
</protein>
<dbReference type="AlphaFoldDB" id="A0A059AN45"/>